<sequence length="534" mass="60264">MRLLNCRTRILEVFADGVASYAILSHTWEEDEVCFCDFNDPNIDHTSKKGWYKIDKSCEQALLDGLEYVWIDTVCIDKSSSAELSEAINSMFGWYCNSTLCYAYLSDLPAVKLRESRWFTRGWTLQEMIAPKEIKFYDKHWRSYGTKSGLISQLNEITGVDNMILLGGNLRLISVARIISWAAKRKTTRVEDMAYCLLGLFDISMPMLYGEGNKAFRRLQENIVKEYDDHSLFAWRATSAGDHAGLFAESPADFVSSANMVPCLGRRSEPPVVTSRGVRISAVLTKGQDASLDESAVLGVLNCRSLDFDMEKNKRIAIALRESYDTDGSGAMSGYVRVRPGDLFSAYSKRQERKSLYILKNNHFGDLAGSRIYFIRTLPLWSRKKPFEFVHAYPQEQWDKENSLFRVQRLECGLVQFALVFRQVFPSPDGETPGCFVVFLGVSRKVDPVDVGSSSSVLQKLVDLKCHVEFRHCSDVAQNDLGRSWQDKSPTYTASAQGAGVALKCYASRVVVSGQEVYCVDLHVKHVDEDEPHG</sequence>
<dbReference type="Proteomes" id="UP001430848">
    <property type="component" value="Unassembled WGS sequence"/>
</dbReference>
<organism evidence="3 4">
    <name type="scientific">Diaporthe eres</name>
    <name type="common">Phomopsis oblonga</name>
    <dbReference type="NCBI Taxonomy" id="83184"/>
    <lineage>
        <taxon>Eukaryota</taxon>
        <taxon>Fungi</taxon>
        <taxon>Dikarya</taxon>
        <taxon>Ascomycota</taxon>
        <taxon>Pezizomycotina</taxon>
        <taxon>Sordariomycetes</taxon>
        <taxon>Sordariomycetidae</taxon>
        <taxon>Diaporthales</taxon>
        <taxon>Diaporthaceae</taxon>
        <taxon>Diaporthe</taxon>
        <taxon>Diaporthe eres species complex</taxon>
    </lineage>
</organism>
<name>A0ABR1P3B1_DIAER</name>
<dbReference type="Pfam" id="PF26640">
    <property type="entry name" value="DUF8212"/>
    <property type="match status" value="1"/>
</dbReference>
<proteinExistence type="predicted"/>
<protein>
    <recommendedName>
        <fullName evidence="5">Heterokaryon incompatibility domain-containing protein</fullName>
    </recommendedName>
</protein>
<feature type="domain" description="DUF8212" evidence="2">
    <location>
        <begin position="214"/>
        <end position="239"/>
    </location>
</feature>
<dbReference type="InterPro" id="IPR010730">
    <property type="entry name" value="HET"/>
</dbReference>
<accession>A0ABR1P3B1</accession>
<evidence type="ECO:0000259" key="1">
    <source>
        <dbReference type="Pfam" id="PF06985"/>
    </source>
</evidence>
<evidence type="ECO:0000313" key="4">
    <source>
        <dbReference type="Proteomes" id="UP001430848"/>
    </source>
</evidence>
<reference evidence="3 4" key="1">
    <citation type="submission" date="2024-02" db="EMBL/GenBank/DDBJ databases">
        <title>De novo assembly and annotation of 12 fungi associated with fruit tree decline syndrome in Ontario, Canada.</title>
        <authorList>
            <person name="Sulman M."/>
            <person name="Ellouze W."/>
            <person name="Ilyukhin E."/>
        </authorList>
    </citation>
    <scope>NUCLEOTIDE SEQUENCE [LARGE SCALE GENOMIC DNA]</scope>
    <source>
        <strain evidence="3 4">M169</strain>
    </source>
</reference>
<dbReference type="EMBL" id="JAKNSF020000050">
    <property type="protein sequence ID" value="KAK7725354.1"/>
    <property type="molecule type" value="Genomic_DNA"/>
</dbReference>
<evidence type="ECO:0008006" key="5">
    <source>
        <dbReference type="Google" id="ProtNLM"/>
    </source>
</evidence>
<dbReference type="PANTHER" id="PTHR10622:SF10">
    <property type="entry name" value="HET DOMAIN-CONTAINING PROTEIN"/>
    <property type="match status" value="1"/>
</dbReference>
<dbReference type="InterPro" id="IPR058525">
    <property type="entry name" value="DUF8212"/>
</dbReference>
<comment type="caution">
    <text evidence="3">The sequence shown here is derived from an EMBL/GenBank/DDBJ whole genome shotgun (WGS) entry which is preliminary data.</text>
</comment>
<keyword evidence="4" id="KW-1185">Reference proteome</keyword>
<feature type="domain" description="Heterokaryon incompatibility" evidence="1">
    <location>
        <begin position="21"/>
        <end position="107"/>
    </location>
</feature>
<evidence type="ECO:0000313" key="3">
    <source>
        <dbReference type="EMBL" id="KAK7725354.1"/>
    </source>
</evidence>
<dbReference type="Pfam" id="PF06985">
    <property type="entry name" value="HET"/>
    <property type="match status" value="1"/>
</dbReference>
<dbReference type="PANTHER" id="PTHR10622">
    <property type="entry name" value="HET DOMAIN-CONTAINING PROTEIN"/>
    <property type="match status" value="1"/>
</dbReference>
<gene>
    <name evidence="3" type="ORF">SLS63_008218</name>
</gene>
<evidence type="ECO:0000259" key="2">
    <source>
        <dbReference type="Pfam" id="PF26640"/>
    </source>
</evidence>